<proteinExistence type="predicted"/>
<dbReference type="Proteomes" id="UP001354989">
    <property type="component" value="Chromosome"/>
</dbReference>
<organism evidence="1 2">
    <name type="scientific">Persicobacter psychrovividus</name>
    <dbReference type="NCBI Taxonomy" id="387638"/>
    <lineage>
        <taxon>Bacteria</taxon>
        <taxon>Pseudomonadati</taxon>
        <taxon>Bacteroidota</taxon>
        <taxon>Cytophagia</taxon>
        <taxon>Cytophagales</taxon>
        <taxon>Persicobacteraceae</taxon>
        <taxon>Persicobacter</taxon>
    </lineage>
</organism>
<evidence type="ECO:0000313" key="2">
    <source>
        <dbReference type="Proteomes" id="UP001354989"/>
    </source>
</evidence>
<accession>A0ABN6L8L3</accession>
<protein>
    <submittedName>
        <fullName evidence="1">Uncharacterized protein</fullName>
    </submittedName>
</protein>
<name>A0ABN6L8L3_9BACT</name>
<evidence type="ECO:0000313" key="1">
    <source>
        <dbReference type="EMBL" id="BDC97987.1"/>
    </source>
</evidence>
<keyword evidence="2" id="KW-1185">Reference proteome</keyword>
<dbReference type="EMBL" id="AP025292">
    <property type="protein sequence ID" value="BDC97987.1"/>
    <property type="molecule type" value="Genomic_DNA"/>
</dbReference>
<sequence>MIHFIKKNSFLSVQGFNTEMKLLYLLALKLIKGFFIL</sequence>
<reference evidence="1 2" key="1">
    <citation type="submission" date="2021-12" db="EMBL/GenBank/DDBJ databases">
        <title>Genome sequencing of bacteria with rrn-lacking chromosome and rrn-plasmid.</title>
        <authorList>
            <person name="Anda M."/>
            <person name="Iwasaki W."/>
        </authorList>
    </citation>
    <scope>NUCLEOTIDE SEQUENCE [LARGE SCALE GENOMIC DNA]</scope>
    <source>
        <strain evidence="1 2">NBRC 101262</strain>
    </source>
</reference>
<gene>
    <name evidence="1" type="ORF">PEPS_02680</name>
</gene>